<comment type="caution">
    <text evidence="6">The sequence shown here is derived from an EMBL/GenBank/DDBJ whole genome shotgun (WGS) entry which is preliminary data.</text>
</comment>
<dbReference type="Gene3D" id="1.20.120.910">
    <property type="entry name" value="DksA, coiled-coil domain"/>
    <property type="match status" value="1"/>
</dbReference>
<evidence type="ECO:0000313" key="7">
    <source>
        <dbReference type="Proteomes" id="UP000033452"/>
    </source>
</evidence>
<protein>
    <submittedName>
        <fullName evidence="6">DksA-type zinc finger protein</fullName>
    </submittedName>
</protein>
<feature type="domain" description="Zinc finger DksA/TraR C4-type" evidence="5">
    <location>
        <begin position="83"/>
        <end position="112"/>
    </location>
</feature>
<evidence type="ECO:0000259" key="5">
    <source>
        <dbReference type="Pfam" id="PF01258"/>
    </source>
</evidence>
<dbReference type="AlphaFoldDB" id="A0A0F4QHE7"/>
<evidence type="ECO:0000256" key="3">
    <source>
        <dbReference type="ARBA" id="ARBA00022833"/>
    </source>
</evidence>
<dbReference type="PATRIC" id="fig|43658.5.peg.3813"/>
<keyword evidence="3" id="KW-0862">Zinc</keyword>
<feature type="zinc finger region" description="dksA C4-type" evidence="4">
    <location>
        <begin position="88"/>
        <end position="112"/>
    </location>
</feature>
<keyword evidence="7" id="KW-1185">Reference proteome</keyword>
<organism evidence="6 7">
    <name type="scientific">Pseudoalteromonas rubra</name>
    <dbReference type="NCBI Taxonomy" id="43658"/>
    <lineage>
        <taxon>Bacteria</taxon>
        <taxon>Pseudomonadati</taxon>
        <taxon>Pseudomonadota</taxon>
        <taxon>Gammaproteobacteria</taxon>
        <taxon>Alteromonadales</taxon>
        <taxon>Pseudoalteromonadaceae</taxon>
        <taxon>Pseudoalteromonas</taxon>
    </lineage>
</organism>
<dbReference type="InterPro" id="IPR000962">
    <property type="entry name" value="Znf_DskA_TraR"/>
</dbReference>
<evidence type="ECO:0000256" key="2">
    <source>
        <dbReference type="ARBA" id="ARBA00022771"/>
    </source>
</evidence>
<evidence type="ECO:0000256" key="4">
    <source>
        <dbReference type="PROSITE-ProRule" id="PRU00510"/>
    </source>
</evidence>
<name>A0A0F4QHE7_9GAMM</name>
<dbReference type="Proteomes" id="UP000033452">
    <property type="component" value="Unassembled WGS sequence"/>
</dbReference>
<gene>
    <name evidence="6" type="ORF">TW77_18050</name>
</gene>
<dbReference type="OrthoDB" id="6064855at2"/>
<reference evidence="6 7" key="1">
    <citation type="journal article" date="2015" name="BMC Genomics">
        <title>Genome mining reveals unlocked bioactive potential of marine Gram-negative bacteria.</title>
        <authorList>
            <person name="Machado H."/>
            <person name="Sonnenschein E.C."/>
            <person name="Melchiorsen J."/>
            <person name="Gram L."/>
        </authorList>
    </citation>
    <scope>NUCLEOTIDE SEQUENCE [LARGE SCALE GENOMIC DNA]</scope>
    <source>
        <strain evidence="6 7">S2471</strain>
    </source>
</reference>
<dbReference type="EMBL" id="JXYA01000045">
    <property type="protein sequence ID" value="KJZ06710.1"/>
    <property type="molecule type" value="Genomic_DNA"/>
</dbReference>
<accession>A0A0F4QHE7</accession>
<evidence type="ECO:0000313" key="6">
    <source>
        <dbReference type="EMBL" id="KJZ06710.1"/>
    </source>
</evidence>
<proteinExistence type="predicted"/>
<keyword evidence="1" id="KW-0479">Metal-binding</keyword>
<dbReference type="RefSeq" id="WP_046006378.1">
    <property type="nucleotide sequence ID" value="NZ_JXYA01000045.1"/>
</dbReference>
<dbReference type="GO" id="GO:0008270">
    <property type="term" value="F:zinc ion binding"/>
    <property type="evidence" value="ECO:0007669"/>
    <property type="project" value="UniProtKB-KW"/>
</dbReference>
<dbReference type="PROSITE" id="PS51128">
    <property type="entry name" value="ZF_DKSA_2"/>
    <property type="match status" value="1"/>
</dbReference>
<keyword evidence="2" id="KW-0863">Zinc-finger</keyword>
<dbReference type="Pfam" id="PF01258">
    <property type="entry name" value="zf-dskA_traR"/>
    <property type="match status" value="1"/>
</dbReference>
<sequence length="117" mass="13286">MNENLMHHYQVKLQAELDQIRHEFLADLKQASNHATEALIDTLQSSPPHEWVDIASDRICPGQFPNFERLVKVEAAICQMDIGQFGYCCDCEKKIEDTLLAVDPAAQRCLDCVAKKK</sequence>
<evidence type="ECO:0000256" key="1">
    <source>
        <dbReference type="ARBA" id="ARBA00022723"/>
    </source>
</evidence>